<keyword evidence="8 10" id="KW-0811">Translocation</keyword>
<feature type="region of interest" description="Disordered" evidence="11">
    <location>
        <begin position="86"/>
        <end position="135"/>
    </location>
</feature>
<evidence type="ECO:0000313" key="12">
    <source>
        <dbReference type="EMBL" id="TKJ44390.1"/>
    </source>
</evidence>
<keyword evidence="7 10" id="KW-1133">Transmembrane helix</keyword>
<dbReference type="GO" id="GO:0043952">
    <property type="term" value="P:protein transport by the Sec complex"/>
    <property type="evidence" value="ECO:0007669"/>
    <property type="project" value="TreeGrafter"/>
</dbReference>
<keyword evidence="9 10" id="KW-0472">Membrane</keyword>
<evidence type="ECO:0000256" key="7">
    <source>
        <dbReference type="ARBA" id="ARBA00022989"/>
    </source>
</evidence>
<evidence type="ECO:0000256" key="5">
    <source>
        <dbReference type="ARBA" id="ARBA00022692"/>
    </source>
</evidence>
<dbReference type="EMBL" id="NJBO01000001">
    <property type="protein sequence ID" value="TKJ44390.1"/>
    <property type="molecule type" value="Genomic_DNA"/>
</dbReference>
<dbReference type="GO" id="GO:0005886">
    <property type="term" value="C:plasma membrane"/>
    <property type="evidence" value="ECO:0007669"/>
    <property type="project" value="UniProtKB-SubCell"/>
</dbReference>
<proteinExistence type="inferred from homology"/>
<evidence type="ECO:0000256" key="11">
    <source>
        <dbReference type="SAM" id="MobiDB-lite"/>
    </source>
</evidence>
<keyword evidence="5 10" id="KW-0812">Transmembrane</keyword>
<dbReference type="NCBIfam" id="TIGR00810">
    <property type="entry name" value="secG"/>
    <property type="match status" value="1"/>
</dbReference>
<sequence>MQAVFVVIFVLHILLSLLLVVIVLVQQRTKGGMAGVFGGGGGGGGGAEQIFGSSGVAPFMTRITTILGAVFLMTSLLLVLFSGTAGGVSKAPAASGQPQQTAPIPQLAEPAEGQKQEAPQEVPGRVILPDTAGGN</sequence>
<dbReference type="AlphaFoldDB" id="A0A532VB07"/>
<comment type="function">
    <text evidence="10">Involved in protein export. Participates in an early event of protein translocation.</text>
</comment>
<evidence type="ECO:0000256" key="9">
    <source>
        <dbReference type="ARBA" id="ARBA00023136"/>
    </source>
</evidence>
<comment type="similarity">
    <text evidence="2 10">Belongs to the SecG family.</text>
</comment>
<keyword evidence="4 10" id="KW-1003">Cell membrane</keyword>
<feature type="transmembrane region" description="Helical" evidence="10">
    <location>
        <begin position="6"/>
        <end position="25"/>
    </location>
</feature>
<dbReference type="GO" id="GO:0009306">
    <property type="term" value="P:protein secretion"/>
    <property type="evidence" value="ECO:0007669"/>
    <property type="project" value="UniProtKB-UniRule"/>
</dbReference>
<evidence type="ECO:0000256" key="4">
    <source>
        <dbReference type="ARBA" id="ARBA00022475"/>
    </source>
</evidence>
<keyword evidence="3 10" id="KW-0813">Transport</keyword>
<evidence type="ECO:0000256" key="8">
    <source>
        <dbReference type="ARBA" id="ARBA00023010"/>
    </source>
</evidence>
<comment type="caution">
    <text evidence="12">The sequence shown here is derived from an EMBL/GenBank/DDBJ whole genome shotgun (WGS) entry which is preliminary data.</text>
</comment>
<dbReference type="Proteomes" id="UP000317778">
    <property type="component" value="Unassembled WGS sequence"/>
</dbReference>
<name>A0A532VB07_UNCT6</name>
<reference evidence="12 13" key="1">
    <citation type="submission" date="2017-06" db="EMBL/GenBank/DDBJ databases">
        <title>Novel microbial phyla capable of carbon fixation and sulfur reduction in deep-sea sediments.</title>
        <authorList>
            <person name="Huang J."/>
            <person name="Baker B."/>
            <person name="Wang Y."/>
        </authorList>
    </citation>
    <scope>NUCLEOTIDE SEQUENCE [LARGE SCALE GENOMIC DNA]</scope>
    <source>
        <strain evidence="12">B3_TA06</strain>
    </source>
</reference>
<accession>A0A532VB07</accession>
<evidence type="ECO:0000313" key="13">
    <source>
        <dbReference type="Proteomes" id="UP000317778"/>
    </source>
</evidence>
<dbReference type="GO" id="GO:0065002">
    <property type="term" value="P:intracellular protein transmembrane transport"/>
    <property type="evidence" value="ECO:0007669"/>
    <property type="project" value="TreeGrafter"/>
</dbReference>
<evidence type="ECO:0000256" key="1">
    <source>
        <dbReference type="ARBA" id="ARBA00004651"/>
    </source>
</evidence>
<dbReference type="GO" id="GO:0015450">
    <property type="term" value="F:protein-transporting ATPase activity"/>
    <property type="evidence" value="ECO:0007669"/>
    <property type="project" value="UniProtKB-UniRule"/>
</dbReference>
<evidence type="ECO:0000256" key="6">
    <source>
        <dbReference type="ARBA" id="ARBA00022927"/>
    </source>
</evidence>
<evidence type="ECO:0000256" key="3">
    <source>
        <dbReference type="ARBA" id="ARBA00022448"/>
    </source>
</evidence>
<protein>
    <recommendedName>
        <fullName evidence="10">Protein-export membrane protein SecG</fullName>
    </recommendedName>
</protein>
<dbReference type="PRINTS" id="PR01651">
    <property type="entry name" value="SECGEXPORT"/>
</dbReference>
<dbReference type="PANTHER" id="PTHR34182">
    <property type="entry name" value="PROTEIN-EXPORT MEMBRANE PROTEIN SECG"/>
    <property type="match status" value="1"/>
</dbReference>
<comment type="subcellular location">
    <subcellularLocation>
        <location evidence="1 10">Cell membrane</location>
        <topology evidence="1 10">Multi-pass membrane protein</topology>
    </subcellularLocation>
</comment>
<evidence type="ECO:0000256" key="10">
    <source>
        <dbReference type="RuleBase" id="RU365087"/>
    </source>
</evidence>
<dbReference type="PANTHER" id="PTHR34182:SF1">
    <property type="entry name" value="PROTEIN-EXPORT MEMBRANE PROTEIN SECG"/>
    <property type="match status" value="1"/>
</dbReference>
<dbReference type="Pfam" id="PF03840">
    <property type="entry name" value="SecG"/>
    <property type="match status" value="1"/>
</dbReference>
<feature type="transmembrane region" description="Helical" evidence="10">
    <location>
        <begin position="59"/>
        <end position="81"/>
    </location>
</feature>
<gene>
    <name evidence="12" type="primary">secG</name>
    <name evidence="12" type="ORF">CEE36_01215</name>
</gene>
<organism evidence="12 13">
    <name type="scientific">candidate division TA06 bacterium B3_TA06</name>
    <dbReference type="NCBI Taxonomy" id="2012487"/>
    <lineage>
        <taxon>Bacteria</taxon>
        <taxon>Bacteria division TA06</taxon>
    </lineage>
</organism>
<evidence type="ECO:0000256" key="2">
    <source>
        <dbReference type="ARBA" id="ARBA00008445"/>
    </source>
</evidence>
<keyword evidence="6 10" id="KW-0653">Protein transport</keyword>
<dbReference type="InterPro" id="IPR004692">
    <property type="entry name" value="SecG"/>
</dbReference>